<feature type="region of interest" description="Disordered" evidence="5">
    <location>
        <begin position="65"/>
        <end position="126"/>
    </location>
</feature>
<dbReference type="SMART" id="SM00528">
    <property type="entry name" value="HNS"/>
    <property type="match status" value="1"/>
</dbReference>
<evidence type="ECO:0000256" key="2">
    <source>
        <dbReference type="ARBA" id="ARBA00010610"/>
    </source>
</evidence>
<evidence type="ECO:0000259" key="6">
    <source>
        <dbReference type="SMART" id="SM00528"/>
    </source>
</evidence>
<evidence type="ECO:0000313" key="7">
    <source>
        <dbReference type="EMBL" id="NGM20012.1"/>
    </source>
</evidence>
<feature type="domain" description="DNA-binding protein H-NS-like C-terminal" evidence="6">
    <location>
        <begin position="83"/>
        <end position="126"/>
    </location>
</feature>
<dbReference type="Proteomes" id="UP000475385">
    <property type="component" value="Unassembled WGS sequence"/>
</dbReference>
<dbReference type="AlphaFoldDB" id="A0A6M1LIN2"/>
<name>A0A6M1LIN2_9PROT</name>
<evidence type="ECO:0000256" key="5">
    <source>
        <dbReference type="SAM" id="MobiDB-lite"/>
    </source>
</evidence>
<comment type="subcellular location">
    <subcellularLocation>
        <location evidence="1">Cytoplasm</location>
        <location evidence="1">Nucleoid</location>
    </subcellularLocation>
</comment>
<reference evidence="7 8" key="1">
    <citation type="submission" date="2020-03" db="EMBL/GenBank/DDBJ databases">
        <title>Roseomonas stagni sp. nov., isolated from pond water in Japan.</title>
        <authorList>
            <person name="Furuhata K."/>
            <person name="Miyamoto H."/>
            <person name="Goto K."/>
        </authorList>
    </citation>
    <scope>NUCLEOTIDE SEQUENCE [LARGE SCALE GENOMIC DNA]</scope>
    <source>
        <strain evidence="7 8">PeD5</strain>
    </source>
</reference>
<protein>
    <submittedName>
        <fullName evidence="7">H-NS histone family protein</fullName>
    </submittedName>
</protein>
<dbReference type="InterPro" id="IPR037150">
    <property type="entry name" value="H-NS_C_dom_sf"/>
</dbReference>
<feature type="compositionally biased region" description="Basic and acidic residues" evidence="5">
    <location>
        <begin position="116"/>
        <end position="126"/>
    </location>
</feature>
<evidence type="ECO:0000313" key="8">
    <source>
        <dbReference type="Proteomes" id="UP000475385"/>
    </source>
</evidence>
<dbReference type="PANTHER" id="PTHR38097">
    <property type="match status" value="1"/>
</dbReference>
<dbReference type="GO" id="GO:0009295">
    <property type="term" value="C:nucleoid"/>
    <property type="evidence" value="ECO:0007669"/>
    <property type="project" value="UniProtKB-SubCell"/>
</dbReference>
<feature type="compositionally biased region" description="Basic residues" evidence="5">
    <location>
        <begin position="74"/>
        <end position="86"/>
    </location>
</feature>
<dbReference type="Pfam" id="PF00816">
    <property type="entry name" value="Histone_HNS"/>
    <property type="match status" value="1"/>
</dbReference>
<keyword evidence="3" id="KW-0963">Cytoplasm</keyword>
<accession>A0A6M1LIN2</accession>
<evidence type="ECO:0000256" key="4">
    <source>
        <dbReference type="ARBA" id="ARBA00023125"/>
    </source>
</evidence>
<dbReference type="GO" id="GO:0003677">
    <property type="term" value="F:DNA binding"/>
    <property type="evidence" value="ECO:0007669"/>
    <property type="project" value="UniProtKB-KW"/>
</dbReference>
<comment type="similarity">
    <text evidence="2">Belongs to the histone-like protein H-NS family.</text>
</comment>
<dbReference type="InterPro" id="IPR027444">
    <property type="entry name" value="H-NS_C_dom"/>
</dbReference>
<evidence type="ECO:0000256" key="3">
    <source>
        <dbReference type="ARBA" id="ARBA00022490"/>
    </source>
</evidence>
<comment type="caution">
    <text evidence="7">The sequence shown here is derived from an EMBL/GenBank/DDBJ whole genome shotgun (WGS) entry which is preliminary data.</text>
</comment>
<proteinExistence type="inferred from homology"/>
<evidence type="ECO:0000256" key="1">
    <source>
        <dbReference type="ARBA" id="ARBA00004453"/>
    </source>
</evidence>
<gene>
    <name evidence="7" type="ORF">G3576_08300</name>
</gene>
<dbReference type="PANTHER" id="PTHR38097:SF2">
    <property type="entry name" value="DNA-BINDING PROTEIN STPA"/>
    <property type="match status" value="1"/>
</dbReference>
<dbReference type="EMBL" id="JAAIKB010000002">
    <property type="protein sequence ID" value="NGM20012.1"/>
    <property type="molecule type" value="Genomic_DNA"/>
</dbReference>
<dbReference type="RefSeq" id="WP_164693880.1">
    <property type="nucleotide sequence ID" value="NZ_JAAIKB010000002.1"/>
</dbReference>
<keyword evidence="4" id="KW-0238">DNA-binding</keyword>
<dbReference type="SUPFAM" id="SSF81273">
    <property type="entry name" value="H-NS histone-like proteins"/>
    <property type="match status" value="1"/>
</dbReference>
<organism evidence="7 8">
    <name type="scientific">Falsiroseomonas algicola</name>
    <dbReference type="NCBI Taxonomy" id="2716930"/>
    <lineage>
        <taxon>Bacteria</taxon>
        <taxon>Pseudomonadati</taxon>
        <taxon>Pseudomonadota</taxon>
        <taxon>Alphaproteobacteria</taxon>
        <taxon>Acetobacterales</taxon>
        <taxon>Roseomonadaceae</taxon>
        <taxon>Falsiroseomonas</taxon>
    </lineage>
</organism>
<keyword evidence="8" id="KW-1185">Reference proteome</keyword>
<sequence>MTASEKNSLSSALEALQTLGVAELRQVAAEAERLAQERGESERRSFIEETRKKAAALGLAMSDLLGDMEPASGGRRRGPKPGKKTRASAAVKYRGPNGEPWSGRGRPPRWVQAVEAEGRSRSDFAV</sequence>
<dbReference type="Gene3D" id="4.10.430.10">
    <property type="entry name" value="Histone-like protein H-NS, C-terminal domain"/>
    <property type="match status" value="1"/>
</dbReference>